<keyword evidence="2" id="KW-1185">Reference proteome</keyword>
<dbReference type="EMBL" id="SDEE01001148">
    <property type="protein sequence ID" value="RXW12705.1"/>
    <property type="molecule type" value="Genomic_DNA"/>
</dbReference>
<accession>A0A4Q2D3G0</accession>
<organism evidence="1 2">
    <name type="scientific">Candolleomyces aberdarensis</name>
    <dbReference type="NCBI Taxonomy" id="2316362"/>
    <lineage>
        <taxon>Eukaryota</taxon>
        <taxon>Fungi</taxon>
        <taxon>Dikarya</taxon>
        <taxon>Basidiomycota</taxon>
        <taxon>Agaricomycotina</taxon>
        <taxon>Agaricomycetes</taxon>
        <taxon>Agaricomycetidae</taxon>
        <taxon>Agaricales</taxon>
        <taxon>Agaricineae</taxon>
        <taxon>Psathyrellaceae</taxon>
        <taxon>Candolleomyces</taxon>
    </lineage>
</organism>
<comment type="caution">
    <text evidence="1">The sequence shown here is derived from an EMBL/GenBank/DDBJ whole genome shotgun (WGS) entry which is preliminary data.</text>
</comment>
<dbReference type="AlphaFoldDB" id="A0A4Q2D3G0"/>
<evidence type="ECO:0000313" key="2">
    <source>
        <dbReference type="Proteomes" id="UP000290288"/>
    </source>
</evidence>
<gene>
    <name evidence="1" type="ORF">EST38_g13150</name>
</gene>
<dbReference type="Proteomes" id="UP000290288">
    <property type="component" value="Unassembled WGS sequence"/>
</dbReference>
<dbReference type="OrthoDB" id="3172935at2759"/>
<name>A0A4Q2D3G0_9AGAR</name>
<evidence type="ECO:0000313" key="1">
    <source>
        <dbReference type="EMBL" id="RXW12705.1"/>
    </source>
</evidence>
<protein>
    <submittedName>
        <fullName evidence="1">Uncharacterized protein</fullName>
    </submittedName>
</protein>
<reference evidence="1 2" key="1">
    <citation type="submission" date="2019-01" db="EMBL/GenBank/DDBJ databases">
        <title>Draft genome sequence of Psathyrella aberdarensis IHI B618.</title>
        <authorList>
            <person name="Buettner E."/>
            <person name="Kellner H."/>
        </authorList>
    </citation>
    <scope>NUCLEOTIDE SEQUENCE [LARGE SCALE GENOMIC DNA]</scope>
    <source>
        <strain evidence="1 2">IHI B618</strain>
    </source>
</reference>
<proteinExistence type="predicted"/>
<sequence length="143" mass="16883">MMILGNRDLQKYHLAESEWEILNNYILILQVPHAFQQKLSHEKVPALYQALPHFHRMIAAWERQKELMPHYRNIINMGIEKLTDYVEEIEEIPAYTLAIPVISPTIKLLWHQKYKNELVDWAKQLLINSIIAAALFKPKLTLT</sequence>